<evidence type="ECO:0000313" key="1">
    <source>
        <dbReference type="EMBL" id="KAH8005510.1"/>
    </source>
</evidence>
<comment type="caution">
    <text evidence="1">The sequence shown here is derived from an EMBL/GenBank/DDBJ whole genome shotgun (WGS) entry which is preliminary data.</text>
</comment>
<keyword evidence="2" id="KW-1185">Reference proteome</keyword>
<dbReference type="EMBL" id="CM037617">
    <property type="protein sequence ID" value="KAH8005510.1"/>
    <property type="molecule type" value="Genomic_DNA"/>
</dbReference>
<reference evidence="1" key="1">
    <citation type="submission" date="2021-08" db="EMBL/GenBank/DDBJ databases">
        <title>The first chromosome-level gecko genome reveals the dynamic sex chromosomes of Neotropical dwarf geckos (Sphaerodactylidae: Sphaerodactylus).</title>
        <authorList>
            <person name="Pinto B.J."/>
            <person name="Keating S.E."/>
            <person name="Gamble T."/>
        </authorList>
    </citation>
    <scope>NUCLEOTIDE SEQUENCE</scope>
    <source>
        <strain evidence="1">TG3544</strain>
    </source>
</reference>
<gene>
    <name evidence="1" type="ORF">K3G42_029705</name>
</gene>
<name>A0ACB8FJW9_9SAUR</name>
<accession>A0ACB8FJW9</accession>
<sequence>MRFLSSRHMASPLAQCLLTCGATISCYLPFTFGALHQERASPPADKSKARTQEVWHTRESPQPSSALPLLAAWTLMDKDRWNPYDATGAALEAKMVFLEVMLVVSRQRLGTLGHAPNPPLKLANDSLLV</sequence>
<dbReference type="Proteomes" id="UP000827872">
    <property type="component" value="Linkage Group LG04"/>
</dbReference>
<proteinExistence type="predicted"/>
<evidence type="ECO:0000313" key="2">
    <source>
        <dbReference type="Proteomes" id="UP000827872"/>
    </source>
</evidence>
<organism evidence="1 2">
    <name type="scientific">Sphaerodactylus townsendi</name>
    <dbReference type="NCBI Taxonomy" id="933632"/>
    <lineage>
        <taxon>Eukaryota</taxon>
        <taxon>Metazoa</taxon>
        <taxon>Chordata</taxon>
        <taxon>Craniata</taxon>
        <taxon>Vertebrata</taxon>
        <taxon>Euteleostomi</taxon>
        <taxon>Lepidosauria</taxon>
        <taxon>Squamata</taxon>
        <taxon>Bifurcata</taxon>
        <taxon>Gekkota</taxon>
        <taxon>Sphaerodactylidae</taxon>
        <taxon>Sphaerodactylus</taxon>
    </lineage>
</organism>
<protein>
    <submittedName>
        <fullName evidence="1">Uncharacterized protein</fullName>
    </submittedName>
</protein>